<gene>
    <name evidence="1" type="ORF">G9H71_02025</name>
</gene>
<reference evidence="1 2" key="1">
    <citation type="submission" date="2020-03" db="EMBL/GenBank/DDBJ databases">
        <title>Two novel Motilibacter sp.</title>
        <authorList>
            <person name="Liu S."/>
        </authorList>
    </citation>
    <scope>NUCLEOTIDE SEQUENCE [LARGE SCALE GENOMIC DNA]</scope>
    <source>
        <strain evidence="1 2">E257</strain>
    </source>
</reference>
<comment type="caution">
    <text evidence="1">The sequence shown here is derived from an EMBL/GenBank/DDBJ whole genome shotgun (WGS) entry which is preliminary data.</text>
</comment>
<dbReference type="RefSeq" id="WP_166277025.1">
    <property type="nucleotide sequence ID" value="NZ_JAANNP010000001.1"/>
</dbReference>
<accession>A0ABX0GS76</accession>
<dbReference type="EMBL" id="JAANNP010000001">
    <property type="protein sequence ID" value="NHC12560.1"/>
    <property type="molecule type" value="Genomic_DNA"/>
</dbReference>
<proteinExistence type="predicted"/>
<dbReference type="Proteomes" id="UP000800981">
    <property type="component" value="Unassembled WGS sequence"/>
</dbReference>
<organism evidence="1 2">
    <name type="scientific">Motilibacter deserti</name>
    <dbReference type="NCBI Taxonomy" id="2714956"/>
    <lineage>
        <taxon>Bacteria</taxon>
        <taxon>Bacillati</taxon>
        <taxon>Actinomycetota</taxon>
        <taxon>Actinomycetes</taxon>
        <taxon>Motilibacterales</taxon>
        <taxon>Motilibacteraceae</taxon>
        <taxon>Motilibacter</taxon>
    </lineage>
</organism>
<evidence type="ECO:0000313" key="2">
    <source>
        <dbReference type="Proteomes" id="UP000800981"/>
    </source>
</evidence>
<protein>
    <submittedName>
        <fullName evidence="1">Uncharacterized protein</fullName>
    </submittedName>
</protein>
<name>A0ABX0GS76_9ACTN</name>
<sequence length="81" mass="8787">MRSRSEACARRADLVELEATRLERQGEALREMAASTTGEASQRYAAAAAAAYELAEEALARADQLRSLDRFNGADVLSAVR</sequence>
<evidence type="ECO:0000313" key="1">
    <source>
        <dbReference type="EMBL" id="NHC12560.1"/>
    </source>
</evidence>
<keyword evidence="2" id="KW-1185">Reference proteome</keyword>